<gene>
    <name evidence="2" type="ORF">E2C01_028877</name>
</gene>
<keyword evidence="3" id="KW-1185">Reference proteome</keyword>
<feature type="region of interest" description="Disordered" evidence="1">
    <location>
        <begin position="101"/>
        <end position="120"/>
    </location>
</feature>
<dbReference type="AlphaFoldDB" id="A0A5B7ER87"/>
<dbReference type="EMBL" id="VSRR010003279">
    <property type="protein sequence ID" value="MPC35453.1"/>
    <property type="molecule type" value="Genomic_DNA"/>
</dbReference>
<comment type="caution">
    <text evidence="2">The sequence shown here is derived from an EMBL/GenBank/DDBJ whole genome shotgun (WGS) entry which is preliminary data.</text>
</comment>
<evidence type="ECO:0000313" key="3">
    <source>
        <dbReference type="Proteomes" id="UP000324222"/>
    </source>
</evidence>
<reference evidence="2 3" key="1">
    <citation type="submission" date="2019-05" db="EMBL/GenBank/DDBJ databases">
        <title>Another draft genome of Portunus trituberculatus and its Hox gene families provides insights of decapod evolution.</title>
        <authorList>
            <person name="Jeong J.-H."/>
            <person name="Song I."/>
            <person name="Kim S."/>
            <person name="Choi T."/>
            <person name="Kim D."/>
            <person name="Ryu S."/>
            <person name="Kim W."/>
        </authorList>
    </citation>
    <scope>NUCLEOTIDE SEQUENCE [LARGE SCALE GENOMIC DNA]</scope>
    <source>
        <tissue evidence="2">Muscle</tissue>
    </source>
</reference>
<evidence type="ECO:0000256" key="1">
    <source>
        <dbReference type="SAM" id="MobiDB-lite"/>
    </source>
</evidence>
<sequence length="120" mass="13072">MKMPASADVELHNVHEGVMLRGSVPRSLPYLMSKGVPGGSRSSVVNLVVGLRGRKAKPNTTQLREVQGDKECAYSPAYTTRVHRQPKDGIRKLLSAANIKVPMPDPHTAMPVASARRFSK</sequence>
<protein>
    <submittedName>
        <fullName evidence="2">Uncharacterized protein</fullName>
    </submittedName>
</protein>
<evidence type="ECO:0000313" key="2">
    <source>
        <dbReference type="EMBL" id="MPC35453.1"/>
    </source>
</evidence>
<dbReference type="Proteomes" id="UP000324222">
    <property type="component" value="Unassembled WGS sequence"/>
</dbReference>
<proteinExistence type="predicted"/>
<accession>A0A5B7ER87</accession>
<name>A0A5B7ER87_PORTR</name>
<organism evidence="2 3">
    <name type="scientific">Portunus trituberculatus</name>
    <name type="common">Swimming crab</name>
    <name type="synonym">Neptunus trituberculatus</name>
    <dbReference type="NCBI Taxonomy" id="210409"/>
    <lineage>
        <taxon>Eukaryota</taxon>
        <taxon>Metazoa</taxon>
        <taxon>Ecdysozoa</taxon>
        <taxon>Arthropoda</taxon>
        <taxon>Crustacea</taxon>
        <taxon>Multicrustacea</taxon>
        <taxon>Malacostraca</taxon>
        <taxon>Eumalacostraca</taxon>
        <taxon>Eucarida</taxon>
        <taxon>Decapoda</taxon>
        <taxon>Pleocyemata</taxon>
        <taxon>Brachyura</taxon>
        <taxon>Eubrachyura</taxon>
        <taxon>Portunoidea</taxon>
        <taxon>Portunidae</taxon>
        <taxon>Portuninae</taxon>
        <taxon>Portunus</taxon>
    </lineage>
</organism>